<name>W2JHG5_PHYNI</name>
<reference evidence="1 2" key="1">
    <citation type="submission" date="2013-11" db="EMBL/GenBank/DDBJ databases">
        <title>The Genome Sequence of Phytophthora parasitica CJ05E6.</title>
        <authorList>
            <consortium name="The Broad Institute Genomics Platform"/>
            <person name="Russ C."/>
            <person name="Tyler B."/>
            <person name="Panabieres F."/>
            <person name="Shan W."/>
            <person name="Tripathy S."/>
            <person name="Grunwald N."/>
            <person name="Machado M."/>
            <person name="Johnson C.S."/>
            <person name="Arredondo F."/>
            <person name="Hong C."/>
            <person name="Coffey M."/>
            <person name="Young S.K."/>
            <person name="Zeng Q."/>
            <person name="Gargeya S."/>
            <person name="Fitzgerald M."/>
            <person name="Abouelleil A."/>
            <person name="Alvarado L."/>
            <person name="Chapman S.B."/>
            <person name="Gainer-Dewar J."/>
            <person name="Goldberg J."/>
            <person name="Griggs A."/>
            <person name="Gujja S."/>
            <person name="Hansen M."/>
            <person name="Howarth C."/>
            <person name="Imamovic A."/>
            <person name="Ireland A."/>
            <person name="Larimer J."/>
            <person name="McCowan C."/>
            <person name="Murphy C."/>
            <person name="Pearson M."/>
            <person name="Poon T.W."/>
            <person name="Priest M."/>
            <person name="Roberts A."/>
            <person name="Saif S."/>
            <person name="Shea T."/>
            <person name="Sykes S."/>
            <person name="Wortman J."/>
            <person name="Nusbaum C."/>
            <person name="Birren B."/>
        </authorList>
    </citation>
    <scope>NUCLEOTIDE SEQUENCE [LARGE SCALE GENOMIC DNA]</scope>
    <source>
        <strain evidence="1 2">CJ05E6</strain>
    </source>
</reference>
<dbReference type="Proteomes" id="UP000053864">
    <property type="component" value="Unassembled WGS sequence"/>
</dbReference>
<accession>W2JHG5</accession>
<proteinExistence type="predicted"/>
<sequence>MKTWLCCAESARTAHSSGSEVASWQRGMPLQLSLL</sequence>
<protein>
    <submittedName>
        <fullName evidence="1">Uncharacterized protein</fullName>
    </submittedName>
</protein>
<organism evidence="1 2">
    <name type="scientific">Phytophthora nicotianae</name>
    <name type="common">Potato buckeye rot agent</name>
    <name type="synonym">Phytophthora parasitica</name>
    <dbReference type="NCBI Taxonomy" id="4792"/>
    <lineage>
        <taxon>Eukaryota</taxon>
        <taxon>Sar</taxon>
        <taxon>Stramenopiles</taxon>
        <taxon>Oomycota</taxon>
        <taxon>Peronosporomycetes</taxon>
        <taxon>Peronosporales</taxon>
        <taxon>Peronosporaceae</taxon>
        <taxon>Phytophthora</taxon>
    </lineage>
</organism>
<dbReference type="AlphaFoldDB" id="W2JHG5"/>
<evidence type="ECO:0000313" key="2">
    <source>
        <dbReference type="Proteomes" id="UP000053864"/>
    </source>
</evidence>
<dbReference type="EMBL" id="KI671834">
    <property type="protein sequence ID" value="ETL45177.1"/>
    <property type="molecule type" value="Genomic_DNA"/>
</dbReference>
<gene>
    <name evidence="1" type="ORF">L916_04673</name>
</gene>
<evidence type="ECO:0000313" key="1">
    <source>
        <dbReference type="EMBL" id="ETL45177.1"/>
    </source>
</evidence>